<organism evidence="1 2">
    <name type="scientific">Chaenocephalus aceratus</name>
    <name type="common">Blackfin icefish</name>
    <name type="synonym">Chaenichthys aceratus</name>
    <dbReference type="NCBI Taxonomy" id="36190"/>
    <lineage>
        <taxon>Eukaryota</taxon>
        <taxon>Metazoa</taxon>
        <taxon>Chordata</taxon>
        <taxon>Craniata</taxon>
        <taxon>Vertebrata</taxon>
        <taxon>Euteleostomi</taxon>
        <taxon>Actinopterygii</taxon>
        <taxon>Neopterygii</taxon>
        <taxon>Teleostei</taxon>
        <taxon>Neoteleostei</taxon>
        <taxon>Acanthomorphata</taxon>
        <taxon>Eupercaria</taxon>
        <taxon>Perciformes</taxon>
        <taxon>Notothenioidei</taxon>
        <taxon>Channichthyidae</taxon>
        <taxon>Chaenocephalus</taxon>
    </lineage>
</organism>
<evidence type="ECO:0000313" key="2">
    <source>
        <dbReference type="Proteomes" id="UP001057452"/>
    </source>
</evidence>
<name>A0ACB9XFG5_CHAAC</name>
<reference evidence="1" key="1">
    <citation type="submission" date="2022-05" db="EMBL/GenBank/DDBJ databases">
        <title>Chromosome-level genome of Chaenocephalus aceratus.</title>
        <authorList>
            <person name="Park H."/>
        </authorList>
    </citation>
    <scope>NUCLEOTIDE SEQUENCE</scope>
    <source>
        <strain evidence="1">KU_202001</strain>
    </source>
</reference>
<proteinExistence type="predicted"/>
<accession>A0ACB9XFG5</accession>
<keyword evidence="2" id="KW-1185">Reference proteome</keyword>
<dbReference type="EMBL" id="CM043790">
    <property type="protein sequence ID" value="KAI4825099.1"/>
    <property type="molecule type" value="Genomic_DNA"/>
</dbReference>
<evidence type="ECO:0000313" key="1">
    <source>
        <dbReference type="EMBL" id="KAI4825099.1"/>
    </source>
</evidence>
<protein>
    <submittedName>
        <fullName evidence="1">Uncharacterized protein</fullName>
    </submittedName>
</protein>
<sequence>MPHKVNPASAMGTWGQGTLTWECSGVNQLGGVFVNGRPLPDTTRQKIVELAHSGARPCDISRILQVSNGCVSKILGRYYETGSIRPRAIGGSKPRVATQEVVGKIAHYKRECPSIFAWEIRDRLLAEGVCTNDNIPSVSSINRVLRNLTSDKPQMGTVELRGCLTTQDAQRTNLLGGALRVCCWLRPLLLRGGQAHMLRSSSITLGLQQEKQNQAECPQAEGGENTISGSSNGDDSEETQMRAPAEEEAEQIEALEKEFERTHYPDVFCPRTPCQQNRPSRGQNTGWFSNRRAKWRREEKLRNQRRQVSSSSNHIPISSSFNTSVYQPIPQPATPVSFSSGSMLGRSDSVLSNSYGPTHNAQLQYGLPVCLCKHPARAPIPACCPTSPTLNGRSYETYTPPHMQPHINSQSMTSSATSSTGLIFPRGLSSIASSRNEVDMSQYWPRL</sequence>
<gene>
    <name evidence="1" type="ORF">KUCAC02_020797</name>
</gene>
<comment type="caution">
    <text evidence="1">The sequence shown here is derived from an EMBL/GenBank/DDBJ whole genome shotgun (WGS) entry which is preliminary data.</text>
</comment>
<dbReference type="Proteomes" id="UP001057452">
    <property type="component" value="Chromosome 6"/>
</dbReference>